<dbReference type="Gene3D" id="2.130.10.30">
    <property type="entry name" value="Regulator of chromosome condensation 1/beta-lactamase-inhibitor protein II"/>
    <property type="match status" value="2"/>
</dbReference>
<dbReference type="InterPro" id="IPR000408">
    <property type="entry name" value="Reg_chr_condens"/>
</dbReference>
<dbReference type="PANTHER" id="PTHR22870">
    <property type="entry name" value="REGULATOR OF CHROMOSOME CONDENSATION"/>
    <property type="match status" value="1"/>
</dbReference>
<keyword evidence="1" id="KW-0677">Repeat</keyword>
<dbReference type="Pfam" id="PF25390">
    <property type="entry name" value="WD40_RLD"/>
    <property type="match status" value="1"/>
</dbReference>
<feature type="repeat" description="RCC1" evidence="2">
    <location>
        <begin position="344"/>
        <end position="394"/>
    </location>
</feature>
<evidence type="ECO:0000256" key="1">
    <source>
        <dbReference type="ARBA" id="ARBA00022737"/>
    </source>
</evidence>
<evidence type="ECO:0000256" key="2">
    <source>
        <dbReference type="PROSITE-ProRule" id="PRU00235"/>
    </source>
</evidence>
<protein>
    <recommendedName>
        <fullName evidence="3">RCC1-like domain-containing protein</fullName>
    </recommendedName>
</protein>
<dbReference type="SUPFAM" id="SSF50985">
    <property type="entry name" value="RCC1/BLIP-II"/>
    <property type="match status" value="2"/>
</dbReference>
<comment type="caution">
    <text evidence="4">The sequence shown here is derived from an EMBL/GenBank/DDBJ whole genome shotgun (WGS) entry which is preliminary data.</text>
</comment>
<evidence type="ECO:0000259" key="3">
    <source>
        <dbReference type="Pfam" id="PF25390"/>
    </source>
</evidence>
<dbReference type="InterPro" id="IPR051210">
    <property type="entry name" value="Ub_ligase/GEF_domain"/>
</dbReference>
<accession>A0AAV8UF63</accession>
<organism evidence="4 5">
    <name type="scientific">Erythroxylum novogranatense</name>
    <dbReference type="NCBI Taxonomy" id="1862640"/>
    <lineage>
        <taxon>Eukaryota</taxon>
        <taxon>Viridiplantae</taxon>
        <taxon>Streptophyta</taxon>
        <taxon>Embryophyta</taxon>
        <taxon>Tracheophyta</taxon>
        <taxon>Spermatophyta</taxon>
        <taxon>Magnoliopsida</taxon>
        <taxon>eudicotyledons</taxon>
        <taxon>Gunneridae</taxon>
        <taxon>Pentapetalae</taxon>
        <taxon>rosids</taxon>
        <taxon>fabids</taxon>
        <taxon>Malpighiales</taxon>
        <taxon>Erythroxylaceae</taxon>
        <taxon>Erythroxylum</taxon>
    </lineage>
</organism>
<dbReference type="PROSITE" id="PS00626">
    <property type="entry name" value="RCC1_2"/>
    <property type="match status" value="2"/>
</dbReference>
<dbReference type="PROSITE" id="PS50012">
    <property type="entry name" value="RCC1_3"/>
    <property type="match status" value="7"/>
</dbReference>
<feature type="repeat" description="RCC1" evidence="2">
    <location>
        <begin position="395"/>
        <end position="446"/>
    </location>
</feature>
<feature type="repeat" description="RCC1" evidence="2">
    <location>
        <begin position="139"/>
        <end position="213"/>
    </location>
</feature>
<feature type="repeat" description="RCC1" evidence="2">
    <location>
        <begin position="28"/>
        <end position="83"/>
    </location>
</feature>
<dbReference type="PANTHER" id="PTHR22870:SF365">
    <property type="entry name" value="REGULATOR OF CHROMOSOME CONDENSATION (CELL CYCLE REGULATORY PROTEIN)-RELATED"/>
    <property type="match status" value="1"/>
</dbReference>
<reference evidence="4 5" key="1">
    <citation type="submission" date="2021-09" db="EMBL/GenBank/DDBJ databases">
        <title>Genomic insights and catalytic innovation underlie evolution of tropane alkaloids biosynthesis.</title>
        <authorList>
            <person name="Wang Y.-J."/>
            <person name="Tian T."/>
            <person name="Huang J.-P."/>
            <person name="Huang S.-X."/>
        </authorList>
    </citation>
    <scope>NUCLEOTIDE SEQUENCE [LARGE SCALE GENOMIC DNA]</scope>
    <source>
        <strain evidence="4">KIB-2018</strain>
        <tissue evidence="4">Leaf</tissue>
    </source>
</reference>
<feature type="domain" description="RCC1-like" evidence="3">
    <location>
        <begin position="29"/>
        <end position="441"/>
    </location>
</feature>
<dbReference type="Proteomes" id="UP001159364">
    <property type="component" value="Linkage Group LG08"/>
</dbReference>
<feature type="repeat" description="RCC1" evidence="2">
    <location>
        <begin position="84"/>
        <end position="138"/>
    </location>
</feature>
<feature type="repeat" description="RCC1" evidence="2">
    <location>
        <begin position="214"/>
        <end position="295"/>
    </location>
</feature>
<evidence type="ECO:0000313" key="5">
    <source>
        <dbReference type="Proteomes" id="UP001159364"/>
    </source>
</evidence>
<gene>
    <name evidence="4" type="ORF">K2173_018445</name>
</gene>
<dbReference type="AlphaFoldDB" id="A0AAV8UF63"/>
<name>A0AAV8UF63_9ROSI</name>
<dbReference type="PRINTS" id="PR00633">
    <property type="entry name" value="RCCNDNSATION"/>
</dbReference>
<dbReference type="EMBL" id="JAIWQS010000008">
    <property type="protein sequence ID" value="KAJ8899471.1"/>
    <property type="molecule type" value="Genomic_DNA"/>
</dbReference>
<evidence type="ECO:0000313" key="4">
    <source>
        <dbReference type="EMBL" id="KAJ8899471.1"/>
    </source>
</evidence>
<sequence length="446" mass="47432">MALPTSITRKTLLFDLIITCSSTRFLSTQVMSFGDGTHGALGLPSSIYGIGAHAYEPSAVPGLPSDVVGVSAGHYHSLAITSQGELWAWGRNEEAQLGRGLLATRGTWNEPKRVGELNKVNVIGASASAVVTAAVGDDGSLWVWGKSKRGQLGLGQGVTEALVPSRVKALAGEKITKVANKIEKVDEISKFRFSYLIWQVSFGWGHALAQTEDGKLFGWGYSADGRIGKIGGPLLDFERKHQQDDAENLATQAMEKEKDMAIVWEPRLVEELQFHGVEIVDSACGLDHSLVLCRDGTILSSGSNTYGQLGRANRELGLVPVDLAYGGLSVAAGLGHSLAICSSKKIVSWGWNHSKQLGRAGSENVVAEVEGSFGDEIPISVCGGRAHSIALTSKGEVWAWGCGKGGRLGLWSSTDEPQPIMVHSLEGAHVVRAVSGFDHNLVLVTQ</sequence>
<proteinExistence type="predicted"/>
<dbReference type="InterPro" id="IPR058923">
    <property type="entry name" value="RCC1-like_dom"/>
</dbReference>
<feature type="repeat" description="RCC1" evidence="2">
    <location>
        <begin position="296"/>
        <end position="343"/>
    </location>
</feature>
<dbReference type="InterPro" id="IPR009091">
    <property type="entry name" value="RCC1/BLIP-II"/>
</dbReference>
<keyword evidence="5" id="KW-1185">Reference proteome</keyword>